<dbReference type="Proteomes" id="UP001597468">
    <property type="component" value="Unassembled WGS sequence"/>
</dbReference>
<feature type="signal peptide" evidence="1">
    <location>
        <begin position="1"/>
        <end position="20"/>
    </location>
</feature>
<evidence type="ECO:0000259" key="2">
    <source>
        <dbReference type="Pfam" id="PF03544"/>
    </source>
</evidence>
<dbReference type="Gene3D" id="3.30.1150.10">
    <property type="match status" value="1"/>
</dbReference>
<dbReference type="Pfam" id="PF03544">
    <property type="entry name" value="TonB_C"/>
    <property type="match status" value="1"/>
</dbReference>
<dbReference type="InterPro" id="IPR037682">
    <property type="entry name" value="TonB_C"/>
</dbReference>
<proteinExistence type="predicted"/>
<comment type="caution">
    <text evidence="3">The sequence shown here is derived from an EMBL/GenBank/DDBJ whole genome shotgun (WGS) entry which is preliminary data.</text>
</comment>
<organism evidence="3 4">
    <name type="scientific">Salinimicrobium flavum</name>
    <dbReference type="NCBI Taxonomy" id="1737065"/>
    <lineage>
        <taxon>Bacteria</taxon>
        <taxon>Pseudomonadati</taxon>
        <taxon>Bacteroidota</taxon>
        <taxon>Flavobacteriia</taxon>
        <taxon>Flavobacteriales</taxon>
        <taxon>Flavobacteriaceae</taxon>
        <taxon>Salinimicrobium</taxon>
    </lineage>
</organism>
<sequence>MKNVLIFAFLLLAAAGYSQEGVNFSKNTVTTKELPPVWPGCEETTKTSKACFHEKLTEHLKEHYRFPKDADGNIIRGRSVVSFIINEEGNPVITKVEGPKKELNEEAKRIILAIPRMTPGELAGKPTAIKYKVPFTF</sequence>
<name>A0ABW5IS25_9FLAO</name>
<feature type="domain" description="TonB C-terminal" evidence="2">
    <location>
        <begin position="63"/>
        <end position="137"/>
    </location>
</feature>
<reference evidence="4" key="1">
    <citation type="journal article" date="2019" name="Int. J. Syst. Evol. Microbiol.">
        <title>The Global Catalogue of Microorganisms (GCM) 10K type strain sequencing project: providing services to taxonomists for standard genome sequencing and annotation.</title>
        <authorList>
            <consortium name="The Broad Institute Genomics Platform"/>
            <consortium name="The Broad Institute Genome Sequencing Center for Infectious Disease"/>
            <person name="Wu L."/>
            <person name="Ma J."/>
        </authorList>
    </citation>
    <scope>NUCLEOTIDE SEQUENCE [LARGE SCALE GENOMIC DNA]</scope>
    <source>
        <strain evidence="4">KCTC 42585</strain>
    </source>
</reference>
<keyword evidence="4" id="KW-1185">Reference proteome</keyword>
<dbReference type="RefSeq" id="WP_380747473.1">
    <property type="nucleotide sequence ID" value="NZ_JBHULT010000005.1"/>
</dbReference>
<feature type="chain" id="PRO_5045615795" evidence="1">
    <location>
        <begin position="21"/>
        <end position="137"/>
    </location>
</feature>
<dbReference type="EMBL" id="JBHULT010000005">
    <property type="protein sequence ID" value="MFD2516406.1"/>
    <property type="molecule type" value="Genomic_DNA"/>
</dbReference>
<evidence type="ECO:0000313" key="4">
    <source>
        <dbReference type="Proteomes" id="UP001597468"/>
    </source>
</evidence>
<evidence type="ECO:0000256" key="1">
    <source>
        <dbReference type="SAM" id="SignalP"/>
    </source>
</evidence>
<dbReference type="SUPFAM" id="SSF74653">
    <property type="entry name" value="TolA/TonB C-terminal domain"/>
    <property type="match status" value="1"/>
</dbReference>
<gene>
    <name evidence="3" type="ORF">ACFSTG_00720</name>
</gene>
<protein>
    <submittedName>
        <fullName evidence="3">Energy transducer TonB</fullName>
    </submittedName>
</protein>
<keyword evidence="1" id="KW-0732">Signal</keyword>
<accession>A0ABW5IS25</accession>
<evidence type="ECO:0000313" key="3">
    <source>
        <dbReference type="EMBL" id="MFD2516406.1"/>
    </source>
</evidence>